<dbReference type="EMBL" id="JANJYI010000003">
    <property type="protein sequence ID" value="KAK2655925.1"/>
    <property type="molecule type" value="Genomic_DNA"/>
</dbReference>
<protein>
    <submittedName>
        <fullName evidence="1">Uncharacterized protein</fullName>
    </submittedName>
</protein>
<comment type="caution">
    <text evidence="1">The sequence shown here is derived from an EMBL/GenBank/DDBJ whole genome shotgun (WGS) entry which is preliminary data.</text>
</comment>
<accession>A0AAD9XAT3</accession>
<name>A0AAD9XAT3_9ROSI</name>
<evidence type="ECO:0000313" key="2">
    <source>
        <dbReference type="Proteomes" id="UP001280121"/>
    </source>
</evidence>
<gene>
    <name evidence="1" type="ORF">Ddye_008977</name>
</gene>
<proteinExistence type="predicted"/>
<dbReference type="Proteomes" id="UP001280121">
    <property type="component" value="Unassembled WGS sequence"/>
</dbReference>
<keyword evidence="2" id="KW-1185">Reference proteome</keyword>
<evidence type="ECO:0000313" key="1">
    <source>
        <dbReference type="EMBL" id="KAK2655925.1"/>
    </source>
</evidence>
<dbReference type="AlphaFoldDB" id="A0AAD9XAT3"/>
<organism evidence="1 2">
    <name type="scientific">Dipteronia dyeriana</name>
    <dbReference type="NCBI Taxonomy" id="168575"/>
    <lineage>
        <taxon>Eukaryota</taxon>
        <taxon>Viridiplantae</taxon>
        <taxon>Streptophyta</taxon>
        <taxon>Embryophyta</taxon>
        <taxon>Tracheophyta</taxon>
        <taxon>Spermatophyta</taxon>
        <taxon>Magnoliopsida</taxon>
        <taxon>eudicotyledons</taxon>
        <taxon>Gunneridae</taxon>
        <taxon>Pentapetalae</taxon>
        <taxon>rosids</taxon>
        <taxon>malvids</taxon>
        <taxon>Sapindales</taxon>
        <taxon>Sapindaceae</taxon>
        <taxon>Hippocastanoideae</taxon>
        <taxon>Acereae</taxon>
        <taxon>Dipteronia</taxon>
    </lineage>
</organism>
<reference evidence="1" key="1">
    <citation type="journal article" date="2023" name="Plant J.">
        <title>Genome sequences and population genomics provide insights into the demographic history, inbreeding, and mutation load of two 'living fossil' tree species of Dipteronia.</title>
        <authorList>
            <person name="Feng Y."/>
            <person name="Comes H.P."/>
            <person name="Chen J."/>
            <person name="Zhu S."/>
            <person name="Lu R."/>
            <person name="Zhang X."/>
            <person name="Li P."/>
            <person name="Qiu J."/>
            <person name="Olsen K.M."/>
            <person name="Qiu Y."/>
        </authorList>
    </citation>
    <scope>NUCLEOTIDE SEQUENCE</scope>
    <source>
        <strain evidence="1">KIB01</strain>
    </source>
</reference>
<sequence>MAVDIWNSLWSGKGLLEKGLRRRVGNGTSIRIYKDNWVPRPENLKVVSDPVLGNNAMTDTLLLPSGGWDLQKIQNNFTLHDVEAIMKIPIGNKNAKDDFIWHFEGNGVYSVKSG</sequence>